<dbReference type="EMBL" id="CM042017">
    <property type="protein sequence ID" value="KAI3691107.1"/>
    <property type="molecule type" value="Genomic_DNA"/>
</dbReference>
<evidence type="ECO:0000313" key="2">
    <source>
        <dbReference type="Proteomes" id="UP001055811"/>
    </source>
</evidence>
<keyword evidence="2" id="KW-1185">Reference proteome</keyword>
<sequence>MASSLMRWMLNPNKNWLAAQHKKALSARLRKYGLRYDDLYDPMYDLDINEALNRLPREIVDARNQRLKRAMDLSLKHTYLPEDLQAKQTPFRSYLQEMLALIGVYNDLYYAMKETQIGKQDTQITKENREQETQIGKHTLYP</sequence>
<organism evidence="1 2">
    <name type="scientific">Cichorium intybus</name>
    <name type="common">Chicory</name>
    <dbReference type="NCBI Taxonomy" id="13427"/>
    <lineage>
        <taxon>Eukaryota</taxon>
        <taxon>Viridiplantae</taxon>
        <taxon>Streptophyta</taxon>
        <taxon>Embryophyta</taxon>
        <taxon>Tracheophyta</taxon>
        <taxon>Spermatophyta</taxon>
        <taxon>Magnoliopsida</taxon>
        <taxon>eudicotyledons</taxon>
        <taxon>Gunneridae</taxon>
        <taxon>Pentapetalae</taxon>
        <taxon>asterids</taxon>
        <taxon>campanulids</taxon>
        <taxon>Asterales</taxon>
        <taxon>Asteraceae</taxon>
        <taxon>Cichorioideae</taxon>
        <taxon>Cichorieae</taxon>
        <taxon>Cichoriinae</taxon>
        <taxon>Cichorium</taxon>
    </lineage>
</organism>
<evidence type="ECO:0000313" key="1">
    <source>
        <dbReference type="EMBL" id="KAI3691107.1"/>
    </source>
</evidence>
<reference evidence="2" key="1">
    <citation type="journal article" date="2022" name="Mol. Ecol. Resour.">
        <title>The genomes of chicory, endive, great burdock and yacon provide insights into Asteraceae palaeo-polyploidization history and plant inulin production.</title>
        <authorList>
            <person name="Fan W."/>
            <person name="Wang S."/>
            <person name="Wang H."/>
            <person name="Wang A."/>
            <person name="Jiang F."/>
            <person name="Liu H."/>
            <person name="Zhao H."/>
            <person name="Xu D."/>
            <person name="Zhang Y."/>
        </authorList>
    </citation>
    <scope>NUCLEOTIDE SEQUENCE [LARGE SCALE GENOMIC DNA]</scope>
    <source>
        <strain evidence="2">cv. Punajuju</strain>
    </source>
</reference>
<protein>
    <submittedName>
        <fullName evidence="1">Uncharacterized protein</fullName>
    </submittedName>
</protein>
<gene>
    <name evidence="1" type="ORF">L2E82_49325</name>
</gene>
<name>A0ACB8Z0L4_CICIN</name>
<comment type="caution">
    <text evidence="1">The sequence shown here is derived from an EMBL/GenBank/DDBJ whole genome shotgun (WGS) entry which is preliminary data.</text>
</comment>
<reference evidence="1 2" key="2">
    <citation type="journal article" date="2022" name="Mol. Ecol. Resour.">
        <title>The genomes of chicory, endive, great burdock and yacon provide insights into Asteraceae paleo-polyploidization history and plant inulin production.</title>
        <authorList>
            <person name="Fan W."/>
            <person name="Wang S."/>
            <person name="Wang H."/>
            <person name="Wang A."/>
            <person name="Jiang F."/>
            <person name="Liu H."/>
            <person name="Zhao H."/>
            <person name="Xu D."/>
            <person name="Zhang Y."/>
        </authorList>
    </citation>
    <scope>NUCLEOTIDE SEQUENCE [LARGE SCALE GENOMIC DNA]</scope>
    <source>
        <strain evidence="2">cv. Punajuju</strain>
        <tissue evidence="1">Leaves</tissue>
    </source>
</reference>
<proteinExistence type="predicted"/>
<dbReference type="Proteomes" id="UP001055811">
    <property type="component" value="Linkage Group LG09"/>
</dbReference>
<accession>A0ACB8Z0L4</accession>